<dbReference type="Proteomes" id="UP000593575">
    <property type="component" value="Unassembled WGS sequence"/>
</dbReference>
<name>A0A7J9IQ70_9ROSI</name>
<dbReference type="AlphaFoldDB" id="A0A7J9IQ70"/>
<proteinExistence type="predicted"/>
<protein>
    <submittedName>
        <fullName evidence="1">Uncharacterized protein</fullName>
    </submittedName>
</protein>
<gene>
    <name evidence="1" type="ORF">Goarm_020963</name>
</gene>
<evidence type="ECO:0000313" key="2">
    <source>
        <dbReference type="Proteomes" id="UP000593575"/>
    </source>
</evidence>
<comment type="caution">
    <text evidence="1">The sequence shown here is derived from an EMBL/GenBank/DDBJ whole genome shotgun (WGS) entry which is preliminary data.</text>
</comment>
<organism evidence="1 2">
    <name type="scientific">Gossypium armourianum</name>
    <dbReference type="NCBI Taxonomy" id="34283"/>
    <lineage>
        <taxon>Eukaryota</taxon>
        <taxon>Viridiplantae</taxon>
        <taxon>Streptophyta</taxon>
        <taxon>Embryophyta</taxon>
        <taxon>Tracheophyta</taxon>
        <taxon>Spermatophyta</taxon>
        <taxon>Magnoliopsida</taxon>
        <taxon>eudicotyledons</taxon>
        <taxon>Gunneridae</taxon>
        <taxon>Pentapetalae</taxon>
        <taxon>rosids</taxon>
        <taxon>malvids</taxon>
        <taxon>Malvales</taxon>
        <taxon>Malvaceae</taxon>
        <taxon>Malvoideae</taxon>
        <taxon>Gossypium</taxon>
    </lineage>
</organism>
<accession>A0A7J9IQ70</accession>
<keyword evidence="2" id="KW-1185">Reference proteome</keyword>
<sequence>MLSFASARTTRISESITCLRSVSSLPFPFFPIRFPFSFSSDSSAPGSSSTSSAPLISLSAYLAVHSPIARPSAFSSSSASSLSFSLPLDLFLFLLSWLESDSSVPTALSGPLRISSWTNKNKYPPVSCPF</sequence>
<evidence type="ECO:0000313" key="1">
    <source>
        <dbReference type="EMBL" id="MBA0824286.1"/>
    </source>
</evidence>
<reference evidence="1 2" key="1">
    <citation type="journal article" date="2019" name="Genome Biol. Evol.">
        <title>Insights into the evolution of the New World diploid cottons (Gossypium, subgenus Houzingenia) based on genome sequencing.</title>
        <authorList>
            <person name="Grover C.E."/>
            <person name="Arick M.A. 2nd"/>
            <person name="Thrash A."/>
            <person name="Conover J.L."/>
            <person name="Sanders W.S."/>
            <person name="Peterson D.G."/>
            <person name="Frelichowski J.E."/>
            <person name="Scheffler J.A."/>
            <person name="Scheffler B.E."/>
            <person name="Wendel J.F."/>
        </authorList>
    </citation>
    <scope>NUCLEOTIDE SEQUENCE [LARGE SCALE GENOMIC DNA]</scope>
    <source>
        <strain evidence="1">6</strain>
        <tissue evidence="1">Leaf</tissue>
    </source>
</reference>
<dbReference type="EMBL" id="JABFAE010000002">
    <property type="protein sequence ID" value="MBA0824286.1"/>
    <property type="molecule type" value="Genomic_DNA"/>
</dbReference>